<keyword evidence="2 4" id="KW-0808">Transferase</keyword>
<dbReference type="PANTHER" id="PTHR43317">
    <property type="entry name" value="THERMOSPERMINE SYNTHASE ACAULIS5"/>
    <property type="match status" value="1"/>
</dbReference>
<evidence type="ECO:0000313" key="7">
    <source>
        <dbReference type="Proteomes" id="UP000034176"/>
    </source>
</evidence>
<accession>A0A0G0AQR1</accession>
<dbReference type="CDD" id="cd02440">
    <property type="entry name" value="AdoMet_MTases"/>
    <property type="match status" value="1"/>
</dbReference>
<feature type="active site" description="Proton acceptor" evidence="4">
    <location>
        <position position="139"/>
    </location>
</feature>
<proteinExistence type="inferred from homology"/>
<protein>
    <recommendedName>
        <fullName evidence="5">PABS domain-containing protein</fullName>
    </recommendedName>
</protein>
<evidence type="ECO:0000256" key="4">
    <source>
        <dbReference type="PROSITE-ProRule" id="PRU00354"/>
    </source>
</evidence>
<dbReference type="InterPro" id="IPR029063">
    <property type="entry name" value="SAM-dependent_MTases_sf"/>
</dbReference>
<evidence type="ECO:0000256" key="3">
    <source>
        <dbReference type="ARBA" id="ARBA00023115"/>
    </source>
</evidence>
<reference evidence="6 7" key="1">
    <citation type="journal article" date="2015" name="Nature">
        <title>rRNA introns, odd ribosomes, and small enigmatic genomes across a large radiation of phyla.</title>
        <authorList>
            <person name="Brown C.T."/>
            <person name="Hug L.A."/>
            <person name="Thomas B.C."/>
            <person name="Sharon I."/>
            <person name="Castelle C.J."/>
            <person name="Singh A."/>
            <person name="Wilkins M.J."/>
            <person name="Williams K.H."/>
            <person name="Banfield J.F."/>
        </authorList>
    </citation>
    <scope>NUCLEOTIDE SEQUENCE [LARGE SCALE GENOMIC DNA]</scope>
</reference>
<dbReference type="AlphaFoldDB" id="A0A0G0AQR1"/>
<dbReference type="PROSITE" id="PS51006">
    <property type="entry name" value="PABS_2"/>
    <property type="match status" value="1"/>
</dbReference>
<dbReference type="SUPFAM" id="SSF53335">
    <property type="entry name" value="S-adenosyl-L-methionine-dependent methyltransferases"/>
    <property type="match status" value="1"/>
</dbReference>
<dbReference type="GO" id="GO:0006596">
    <property type="term" value="P:polyamine biosynthetic process"/>
    <property type="evidence" value="ECO:0007669"/>
    <property type="project" value="UniProtKB-UniRule"/>
</dbReference>
<keyword evidence="3 4" id="KW-0620">Polyamine biosynthesis</keyword>
<dbReference type="STRING" id="1618434.UR52_C0011G0006"/>
<dbReference type="Proteomes" id="UP000034176">
    <property type="component" value="Unassembled WGS sequence"/>
</dbReference>
<dbReference type="InterPro" id="IPR030374">
    <property type="entry name" value="PABS"/>
</dbReference>
<evidence type="ECO:0000256" key="2">
    <source>
        <dbReference type="ARBA" id="ARBA00022679"/>
    </source>
</evidence>
<dbReference type="Pfam" id="PF01564">
    <property type="entry name" value="Spermine_synth"/>
    <property type="match status" value="1"/>
</dbReference>
<dbReference type="EMBL" id="LBPN01000011">
    <property type="protein sequence ID" value="KKP59169.1"/>
    <property type="molecule type" value="Genomic_DNA"/>
</dbReference>
<name>A0A0G0AQR1_9BACT</name>
<dbReference type="PANTHER" id="PTHR43317:SF1">
    <property type="entry name" value="THERMOSPERMINE SYNTHASE ACAULIS5"/>
    <property type="match status" value="1"/>
</dbReference>
<gene>
    <name evidence="6" type="ORF">UR52_C0011G0006</name>
</gene>
<evidence type="ECO:0000256" key="1">
    <source>
        <dbReference type="ARBA" id="ARBA00007867"/>
    </source>
</evidence>
<evidence type="ECO:0000313" key="6">
    <source>
        <dbReference type="EMBL" id="KKP59169.1"/>
    </source>
</evidence>
<dbReference type="Gene3D" id="3.40.50.150">
    <property type="entry name" value="Vaccinia Virus protein VP39"/>
    <property type="match status" value="1"/>
</dbReference>
<feature type="domain" description="PABS" evidence="5">
    <location>
        <begin position="1"/>
        <end position="211"/>
    </location>
</feature>
<organism evidence="6 7">
    <name type="scientific">Candidatus Gottesmanbacteria bacterium GW2011_GWA1_34_13</name>
    <dbReference type="NCBI Taxonomy" id="1618434"/>
    <lineage>
        <taxon>Bacteria</taxon>
        <taxon>Candidatus Gottesmaniibacteriota</taxon>
    </lineage>
</organism>
<comment type="caution">
    <text evidence="6">The sequence shown here is derived from an EMBL/GenBank/DDBJ whole genome shotgun (WGS) entry which is preliminary data.</text>
</comment>
<dbReference type="GO" id="GO:0016740">
    <property type="term" value="F:transferase activity"/>
    <property type="evidence" value="ECO:0007669"/>
    <property type="project" value="UniProtKB-UniRule"/>
</dbReference>
<sequence length="211" mass="24388">MNFLSYFWPQKIASFHSAYNGEIKVIEFLRSRYIESGGLMQSGKFLEKLYQKGINKLKIPDDGIKQILVLGLGGGSVIKVLQKKFNYCQITGVDIDEMMVNAGKKYLGLGDIKDLQIIISDANDFIEQDQNKYDLIFVDLYKGYDIPAQFETLDFFKKLQQLKTENGYVIFNRLYIQSHVFEASKFLDKLKNLFHYVNTAKIYSNLLICVK</sequence>
<comment type="similarity">
    <text evidence="1">Belongs to the spermidine/spermine synthase family.</text>
</comment>
<evidence type="ECO:0000259" key="5">
    <source>
        <dbReference type="PROSITE" id="PS51006"/>
    </source>
</evidence>